<dbReference type="InterPro" id="IPR029063">
    <property type="entry name" value="SAM-dependent_MTases_sf"/>
</dbReference>
<dbReference type="EMBL" id="CP036422">
    <property type="protein sequence ID" value="QFU74414.1"/>
    <property type="molecule type" value="Genomic_DNA"/>
</dbReference>
<dbReference type="KEGG" id="halc:EY643_01405"/>
<dbReference type="Gene3D" id="3.40.50.150">
    <property type="entry name" value="Vaccinia Virus protein VP39"/>
    <property type="match status" value="1"/>
</dbReference>
<organism evidence="1 2">
    <name type="scientific">Halioglobus maricola</name>
    <dbReference type="NCBI Taxonomy" id="2601894"/>
    <lineage>
        <taxon>Bacteria</taxon>
        <taxon>Pseudomonadati</taxon>
        <taxon>Pseudomonadota</taxon>
        <taxon>Gammaproteobacteria</taxon>
        <taxon>Cellvibrionales</taxon>
        <taxon>Halieaceae</taxon>
        <taxon>Halioglobus</taxon>
    </lineage>
</organism>
<name>A0A5P9NGT3_9GAMM</name>
<accession>A0A5P9NGT3</accession>
<dbReference type="GO" id="GO:0032259">
    <property type="term" value="P:methylation"/>
    <property type="evidence" value="ECO:0007669"/>
    <property type="project" value="UniProtKB-KW"/>
</dbReference>
<sequence length="378" mass="42489">MCKDMAKNSLSIRKIMLEESASSPDFQYLLRQVETEALKVFDEVVVATLVPGRVYQPVDTTHILLIDEQNVYVSAASFEKMLACDSEICLPLSFNALSGAALVEGVHTQRHYERAERLLEACAVPDDEERSGIHVALYKAETFNKECRGQMIDNVHAYQSASEACETATAGFYYLFSDYYGNQRLDILDRLPVDAQTVLEVGCGRGLTGKAIKELHNCHVTGIELNPEVAEEARNHLDAVICANVEDLQISQNYDVIIATELFEHLVNPEEFLVKSYDALNSGGCLILTVPNVGHYQVVEDLLAGRWDYVASGLLCYTHLRFFTQSTLEDWCIRSPYTEYSIERQTGDLPERVSRWSQVAETDQESLSTLGFYVRLVK</sequence>
<dbReference type="OrthoDB" id="9810247at2"/>
<gene>
    <name evidence="1" type="ORF">EY643_01405</name>
</gene>
<dbReference type="SUPFAM" id="SSF53335">
    <property type="entry name" value="S-adenosyl-L-methionine-dependent methyltransferases"/>
    <property type="match status" value="1"/>
</dbReference>
<dbReference type="Proteomes" id="UP000326287">
    <property type="component" value="Chromosome"/>
</dbReference>
<evidence type="ECO:0000313" key="2">
    <source>
        <dbReference type="Proteomes" id="UP000326287"/>
    </source>
</evidence>
<keyword evidence="2" id="KW-1185">Reference proteome</keyword>
<dbReference type="AlphaFoldDB" id="A0A5P9NGT3"/>
<evidence type="ECO:0000313" key="1">
    <source>
        <dbReference type="EMBL" id="QFU74414.1"/>
    </source>
</evidence>
<proteinExistence type="predicted"/>
<reference evidence="1 2" key="1">
    <citation type="submission" date="2019-02" db="EMBL/GenBank/DDBJ databases">
        <authorList>
            <person name="Li S.-H."/>
        </authorList>
    </citation>
    <scope>NUCLEOTIDE SEQUENCE [LARGE SCALE GENOMIC DNA]</scope>
    <source>
        <strain evidence="1 2">IMCC14385</strain>
    </source>
</reference>
<dbReference type="Pfam" id="PF13489">
    <property type="entry name" value="Methyltransf_23"/>
    <property type="match status" value="1"/>
</dbReference>
<keyword evidence="1" id="KW-0489">Methyltransferase</keyword>
<dbReference type="GO" id="GO:0008168">
    <property type="term" value="F:methyltransferase activity"/>
    <property type="evidence" value="ECO:0007669"/>
    <property type="project" value="UniProtKB-KW"/>
</dbReference>
<dbReference type="PANTHER" id="PTHR43861">
    <property type="entry name" value="TRANS-ACONITATE 2-METHYLTRANSFERASE-RELATED"/>
    <property type="match status" value="1"/>
</dbReference>
<protein>
    <submittedName>
        <fullName evidence="1">Class I SAM-dependent methyltransferase</fullName>
    </submittedName>
</protein>
<keyword evidence="1" id="KW-0808">Transferase</keyword>
<dbReference type="CDD" id="cd02440">
    <property type="entry name" value="AdoMet_MTases"/>
    <property type="match status" value="1"/>
</dbReference>